<dbReference type="InterPro" id="IPR012334">
    <property type="entry name" value="Pectin_lyas_fold"/>
</dbReference>
<feature type="signal peptide" evidence="1">
    <location>
        <begin position="1"/>
        <end position="22"/>
    </location>
</feature>
<keyword evidence="1" id="KW-0732">Signal</keyword>
<name>A0A5C6DGD1_9BACT</name>
<sequence length="974" mass="107851" precursor="true">MNSSKTLVALLLLIAFGMRATAAMDLYVSPTGNDSNRGTKRAPVASLKRVQTLARSYAGTEPVTVHVADGVYYLPETLVFTEADSGSSDAPVRYQADNEGGAVLSGGSRLELTWKPYRDGIFMAQTQPGLVIDQLFVDGKNQRMARYPNFDATKKTEAYQGFAADAFSQQRAANWANPQGGYIHAMHRARWGGYHYRITGKNDEGEVIYEGGWQNNRQMGMHKEFRMVENIFEELDGPNEWYHHAEANTLYYQPEPGTDLANATVEVVRLRHLIEFRGDEPHPAKFITLSGFVIRHAARTFMLTMEPMLRSDWTIYRGGAFLLTGTENVQLLDCEFDQVGGNAIFASNYNRRLLVKGCHIHDTGASGICFVGDPNAVRDPLFQYGEKNDLSKIDRTPGPKTNNYPADSMVADCLIHGIGRVERQPAGVQIEMARRITVRDCSIYDCARAGINIGDGAWGGHLIERCDVFDTVQETHDHGSFNSWGRDRYWRSDRSASQTAIDEDPTLPFLDAVETTVIRNSRWRCDHGWDIDLDDGSSNYDIYNNLLLSGGLKLREGFRRRAWNNITVNNGFHPHVWYNHSGDEVYGNLFMAAARGARMPNDNAKGKRIDGNLFYSTDAEAKDRYAEFGWDVNSIAADPVFVDPLRGDFRVQEGSPALAIGFKNFPMDQFGVKKPSLKAIAAAPVIPSLEVNAASPPSRADRSQPSRVMPVFWLGAKVQSLEGEAFSAFGVSQEDGGVVMSQISDNCDAAKAGLMEGDLVQAINAATVKTVEDLLKTVCGVADEPLTVRVIRNQQPIEVKLTVGAYWVVETAEQGDAFSKIPLPKQPAGTINANQLPKDEPLETLVDGHLDEGYGPVFANQVDTGIYRLDLGQPKAVSMISTWSTNKNLNRGPQKMTLYGSHATKDPGWDLQDRSQFVPLASIDTSSRKTNSYNATSLRARPGQSLGTFRWIVWQVSPVTRIGENTAFQELHVE</sequence>
<dbReference type="InterPro" id="IPR039448">
    <property type="entry name" value="Beta_helix"/>
</dbReference>
<dbReference type="InterPro" id="IPR011050">
    <property type="entry name" value="Pectin_lyase_fold/virulence"/>
</dbReference>
<reference evidence="3 4" key="1">
    <citation type="submission" date="2019-02" db="EMBL/GenBank/DDBJ databases">
        <title>Deep-cultivation of Planctomycetes and their phenomic and genomic characterization uncovers novel biology.</title>
        <authorList>
            <person name="Wiegand S."/>
            <person name="Jogler M."/>
            <person name="Boedeker C."/>
            <person name="Pinto D."/>
            <person name="Vollmers J."/>
            <person name="Rivas-Marin E."/>
            <person name="Kohn T."/>
            <person name="Peeters S.H."/>
            <person name="Heuer A."/>
            <person name="Rast P."/>
            <person name="Oberbeckmann S."/>
            <person name="Bunk B."/>
            <person name="Jeske O."/>
            <person name="Meyerdierks A."/>
            <person name="Storesund J.E."/>
            <person name="Kallscheuer N."/>
            <person name="Luecker S."/>
            <person name="Lage O.M."/>
            <person name="Pohl T."/>
            <person name="Merkel B.J."/>
            <person name="Hornburger P."/>
            <person name="Mueller R.-W."/>
            <person name="Bruemmer F."/>
            <person name="Labrenz M."/>
            <person name="Spormann A.M."/>
            <person name="Op Den Camp H."/>
            <person name="Overmann J."/>
            <person name="Amann R."/>
            <person name="Jetten M.S.M."/>
            <person name="Mascher T."/>
            <person name="Medema M.H."/>
            <person name="Devos D.P."/>
            <person name="Kaster A.-K."/>
            <person name="Ovreas L."/>
            <person name="Rohde M."/>
            <person name="Galperin M.Y."/>
            <person name="Jogler C."/>
        </authorList>
    </citation>
    <scope>NUCLEOTIDE SEQUENCE [LARGE SCALE GENOMIC DNA]</scope>
    <source>
        <strain evidence="3 4">Poly41</strain>
    </source>
</reference>
<dbReference type="SUPFAM" id="SSF51126">
    <property type="entry name" value="Pectin lyase-like"/>
    <property type="match status" value="1"/>
</dbReference>
<dbReference type="InterPro" id="IPR036034">
    <property type="entry name" value="PDZ_sf"/>
</dbReference>
<organism evidence="3 4">
    <name type="scientific">Novipirellula artificiosorum</name>
    <dbReference type="NCBI Taxonomy" id="2528016"/>
    <lineage>
        <taxon>Bacteria</taxon>
        <taxon>Pseudomonadati</taxon>
        <taxon>Planctomycetota</taxon>
        <taxon>Planctomycetia</taxon>
        <taxon>Pirellulales</taxon>
        <taxon>Pirellulaceae</taxon>
        <taxon>Novipirellula</taxon>
    </lineage>
</organism>
<dbReference type="Gene3D" id="2.160.20.10">
    <property type="entry name" value="Single-stranded right-handed beta-helix, Pectin lyase-like"/>
    <property type="match status" value="2"/>
</dbReference>
<feature type="domain" description="Right handed beta helix" evidence="2">
    <location>
        <begin position="321"/>
        <end position="472"/>
    </location>
</feature>
<dbReference type="EMBL" id="SJPV01000007">
    <property type="protein sequence ID" value="TWU35034.1"/>
    <property type="molecule type" value="Genomic_DNA"/>
</dbReference>
<dbReference type="Pfam" id="PF13229">
    <property type="entry name" value="Beta_helix"/>
    <property type="match status" value="1"/>
</dbReference>
<dbReference type="Gene3D" id="2.30.42.10">
    <property type="match status" value="1"/>
</dbReference>
<dbReference type="Proteomes" id="UP000319143">
    <property type="component" value="Unassembled WGS sequence"/>
</dbReference>
<dbReference type="SMART" id="SM00710">
    <property type="entry name" value="PbH1"/>
    <property type="match status" value="4"/>
</dbReference>
<dbReference type="PANTHER" id="PTHR36453:SF1">
    <property type="entry name" value="RIGHT HANDED BETA HELIX DOMAIN-CONTAINING PROTEIN"/>
    <property type="match status" value="1"/>
</dbReference>
<dbReference type="PANTHER" id="PTHR36453">
    <property type="entry name" value="SECRETED PROTEIN-RELATED"/>
    <property type="match status" value="1"/>
</dbReference>
<proteinExistence type="predicted"/>
<protein>
    <recommendedName>
        <fullName evidence="2">Right handed beta helix domain-containing protein</fullName>
    </recommendedName>
</protein>
<keyword evidence="4" id="KW-1185">Reference proteome</keyword>
<gene>
    <name evidence="3" type="ORF">Poly41_41780</name>
</gene>
<evidence type="ECO:0000259" key="2">
    <source>
        <dbReference type="Pfam" id="PF13229"/>
    </source>
</evidence>
<feature type="chain" id="PRO_5023114848" description="Right handed beta helix domain-containing protein" evidence="1">
    <location>
        <begin position="23"/>
        <end position="974"/>
    </location>
</feature>
<dbReference type="SUPFAM" id="SSF50156">
    <property type="entry name" value="PDZ domain-like"/>
    <property type="match status" value="1"/>
</dbReference>
<dbReference type="AlphaFoldDB" id="A0A5C6DGD1"/>
<evidence type="ECO:0000313" key="4">
    <source>
        <dbReference type="Proteomes" id="UP000319143"/>
    </source>
</evidence>
<evidence type="ECO:0000256" key="1">
    <source>
        <dbReference type="SAM" id="SignalP"/>
    </source>
</evidence>
<evidence type="ECO:0000313" key="3">
    <source>
        <dbReference type="EMBL" id="TWU35034.1"/>
    </source>
</evidence>
<accession>A0A5C6DGD1</accession>
<dbReference type="OrthoDB" id="9760240at2"/>
<comment type="caution">
    <text evidence="3">The sequence shown here is derived from an EMBL/GenBank/DDBJ whole genome shotgun (WGS) entry which is preliminary data.</text>
</comment>
<dbReference type="RefSeq" id="WP_146528447.1">
    <property type="nucleotide sequence ID" value="NZ_SJPV01000007.1"/>
</dbReference>
<dbReference type="InterPro" id="IPR006626">
    <property type="entry name" value="PbH1"/>
</dbReference>